<organism evidence="2 3">
    <name type="scientific">Sphingomonas oligophenolica</name>
    <dbReference type="NCBI Taxonomy" id="301154"/>
    <lineage>
        <taxon>Bacteria</taxon>
        <taxon>Pseudomonadati</taxon>
        <taxon>Pseudomonadota</taxon>
        <taxon>Alphaproteobacteria</taxon>
        <taxon>Sphingomonadales</taxon>
        <taxon>Sphingomonadaceae</taxon>
        <taxon>Sphingomonas</taxon>
    </lineage>
</organism>
<feature type="signal peptide" evidence="1">
    <location>
        <begin position="1"/>
        <end position="20"/>
    </location>
</feature>
<feature type="chain" id="PRO_5047260980" description="DUF2282 domain-containing protein" evidence="1">
    <location>
        <begin position="21"/>
        <end position="79"/>
    </location>
</feature>
<accession>A0ABU9YC96</accession>
<dbReference type="RefSeq" id="WP_343887555.1">
    <property type="nucleotide sequence ID" value="NZ_BAAAEH010000004.1"/>
</dbReference>
<keyword evidence="3" id="KW-1185">Reference proteome</keyword>
<keyword evidence="1" id="KW-0732">Signal</keyword>
<protein>
    <recommendedName>
        <fullName evidence="4">DUF2282 domain-containing protein</fullName>
    </recommendedName>
</protein>
<gene>
    <name evidence="2" type="ORF">ABC974_27725</name>
</gene>
<name>A0ABU9YC96_9SPHN</name>
<dbReference type="EMBL" id="JBDIME010000048">
    <property type="protein sequence ID" value="MEN2793440.1"/>
    <property type="molecule type" value="Genomic_DNA"/>
</dbReference>
<evidence type="ECO:0000313" key="3">
    <source>
        <dbReference type="Proteomes" id="UP001419910"/>
    </source>
</evidence>
<comment type="caution">
    <text evidence="2">The sequence shown here is derived from an EMBL/GenBank/DDBJ whole genome shotgun (WGS) entry which is preliminary data.</text>
</comment>
<evidence type="ECO:0008006" key="4">
    <source>
        <dbReference type="Google" id="ProtNLM"/>
    </source>
</evidence>
<proteinExistence type="predicted"/>
<evidence type="ECO:0000313" key="2">
    <source>
        <dbReference type="EMBL" id="MEN2793440.1"/>
    </source>
</evidence>
<evidence type="ECO:0000256" key="1">
    <source>
        <dbReference type="SAM" id="SignalP"/>
    </source>
</evidence>
<sequence>MLRLSLALAAVSLIAAPVAAAPAPKAKAKTAQCRDPKTKKFMKCPPAAASVATGGVTKDKNGKCHVASGPNKGKFTKCP</sequence>
<dbReference type="Proteomes" id="UP001419910">
    <property type="component" value="Unassembled WGS sequence"/>
</dbReference>
<reference evidence="2 3" key="1">
    <citation type="submission" date="2024-05" db="EMBL/GenBank/DDBJ databases">
        <authorList>
            <person name="Liu Q."/>
            <person name="Xin Y.-H."/>
        </authorList>
    </citation>
    <scope>NUCLEOTIDE SEQUENCE [LARGE SCALE GENOMIC DNA]</scope>
    <source>
        <strain evidence="2 3">CGMCC 1.10181</strain>
    </source>
</reference>